<feature type="compositionally biased region" description="Polar residues" evidence="1">
    <location>
        <begin position="314"/>
        <end position="329"/>
    </location>
</feature>
<feature type="compositionally biased region" description="Polar residues" evidence="1">
    <location>
        <begin position="121"/>
        <end position="132"/>
    </location>
</feature>
<protein>
    <recommendedName>
        <fullName evidence="4">Myb-like domain-containing protein</fullName>
    </recommendedName>
</protein>
<evidence type="ECO:0000313" key="2">
    <source>
        <dbReference type="EMBL" id="KYK55763.1"/>
    </source>
</evidence>
<dbReference type="RefSeq" id="XP_040655115.1">
    <property type="nucleotide sequence ID" value="XM_040805011.1"/>
</dbReference>
<evidence type="ECO:0008006" key="4">
    <source>
        <dbReference type="Google" id="ProtNLM"/>
    </source>
</evidence>
<reference evidence="2 3" key="1">
    <citation type="journal article" date="2016" name="Sci. Rep.">
        <title>Insights into Adaptations to a Near-Obligate Nematode Endoparasitic Lifestyle from the Finished Genome of Drechmeria coniospora.</title>
        <authorList>
            <person name="Zhang L."/>
            <person name="Zhou Z."/>
            <person name="Guo Q."/>
            <person name="Fokkens L."/>
            <person name="Miskei M."/>
            <person name="Pocsi I."/>
            <person name="Zhang W."/>
            <person name="Chen M."/>
            <person name="Wang L."/>
            <person name="Sun Y."/>
            <person name="Donzelli B.G."/>
            <person name="Gibson D.M."/>
            <person name="Nelson D.R."/>
            <person name="Luo J.G."/>
            <person name="Rep M."/>
            <person name="Liu H."/>
            <person name="Yang S."/>
            <person name="Wang J."/>
            <person name="Krasnoff S.B."/>
            <person name="Xu Y."/>
            <person name="Molnar I."/>
            <person name="Lin M."/>
        </authorList>
    </citation>
    <scope>NUCLEOTIDE SEQUENCE [LARGE SCALE GENOMIC DNA]</scope>
    <source>
        <strain evidence="2 3">ARSEF 6962</strain>
    </source>
</reference>
<gene>
    <name evidence="2" type="ORF">DCS_07727</name>
</gene>
<dbReference type="STRING" id="98403.A0A151GF89"/>
<name>A0A151GF89_DRECN</name>
<feature type="region of interest" description="Disordered" evidence="1">
    <location>
        <begin position="314"/>
        <end position="358"/>
    </location>
</feature>
<dbReference type="EMBL" id="LAYC01000003">
    <property type="protein sequence ID" value="KYK55763.1"/>
    <property type="molecule type" value="Genomic_DNA"/>
</dbReference>
<feature type="compositionally biased region" description="Low complexity" evidence="1">
    <location>
        <begin position="144"/>
        <end position="159"/>
    </location>
</feature>
<feature type="compositionally biased region" description="Basic residues" evidence="1">
    <location>
        <begin position="330"/>
        <end position="341"/>
    </location>
</feature>
<sequence length="423" mass="45482">MNSKNWNDRADKDLFFTILSVKNIGVISGAEWTTIGNHMRTLGYGFTNEGCRQHFQGLRRVQNKMEADGIIPENARRIDPTLNPITRRPRPGRGRPRKEVPGTGLPAPAGRGIPAPVEGQTPAQVPGTSADSPQAPEPVQSTDASHPAPASEQAPAATAGESQPPPETKAQNGESKGIAQPRTSAPASNPTQPPISASSTRPDQVPQSQDAVETTVDVQDPHRSRRVGAGEEAVQDDEEEHPAKRVKTGSREMGAESENDAALDDEAVLALAAHNGSEAADQYGSECFFAAEQPHDRDYFGQVSVMASTARSHTQLDLHSPNAASLSSISHRKKLDKRQRSLRSSVNPETMPPKGSSPWDSPVLLCDLAACLYEAAQQSGALDTVAKERIETQLREMGHNVSWNAIRICVAPAFVHHARVMEA</sequence>
<dbReference type="InParanoid" id="A0A151GF89"/>
<comment type="caution">
    <text evidence="2">The sequence shown here is derived from an EMBL/GenBank/DDBJ whole genome shotgun (WGS) entry which is preliminary data.</text>
</comment>
<accession>A0A151GF89</accession>
<feature type="compositionally biased region" description="Basic residues" evidence="1">
    <location>
        <begin position="87"/>
        <end position="96"/>
    </location>
</feature>
<dbReference type="AlphaFoldDB" id="A0A151GF89"/>
<feature type="region of interest" description="Disordered" evidence="1">
    <location>
        <begin position="68"/>
        <end position="262"/>
    </location>
</feature>
<evidence type="ECO:0000256" key="1">
    <source>
        <dbReference type="SAM" id="MobiDB-lite"/>
    </source>
</evidence>
<evidence type="ECO:0000313" key="3">
    <source>
        <dbReference type="Proteomes" id="UP000076580"/>
    </source>
</evidence>
<proteinExistence type="predicted"/>
<organism evidence="2 3">
    <name type="scientific">Drechmeria coniospora</name>
    <name type="common">Nematophagous fungus</name>
    <name type="synonym">Meria coniospora</name>
    <dbReference type="NCBI Taxonomy" id="98403"/>
    <lineage>
        <taxon>Eukaryota</taxon>
        <taxon>Fungi</taxon>
        <taxon>Dikarya</taxon>
        <taxon>Ascomycota</taxon>
        <taxon>Pezizomycotina</taxon>
        <taxon>Sordariomycetes</taxon>
        <taxon>Hypocreomycetidae</taxon>
        <taxon>Hypocreales</taxon>
        <taxon>Ophiocordycipitaceae</taxon>
        <taxon>Drechmeria</taxon>
    </lineage>
</organism>
<dbReference type="Proteomes" id="UP000076580">
    <property type="component" value="Chromosome 03"/>
</dbReference>
<keyword evidence="3" id="KW-1185">Reference proteome</keyword>
<dbReference type="GeneID" id="63720370"/>
<feature type="compositionally biased region" description="Polar residues" evidence="1">
    <location>
        <begin position="181"/>
        <end position="212"/>
    </location>
</feature>